<gene>
    <name evidence="9" type="ORF">BD310DRAFT_919053</name>
</gene>
<feature type="domain" description="Pru" evidence="8">
    <location>
        <begin position="1"/>
        <end position="115"/>
    </location>
</feature>
<dbReference type="GO" id="GO:0008541">
    <property type="term" value="C:proteasome regulatory particle, lid subcomplex"/>
    <property type="evidence" value="ECO:0007669"/>
    <property type="project" value="TreeGrafter"/>
</dbReference>
<feature type="compositionally biased region" description="Low complexity" evidence="6">
    <location>
        <begin position="132"/>
        <end position="158"/>
    </location>
</feature>
<dbReference type="InterPro" id="IPR032368">
    <property type="entry name" value="RPN13_DEUBAD"/>
</dbReference>
<dbReference type="Pfam" id="PF16550">
    <property type="entry name" value="RPN13_C"/>
    <property type="match status" value="1"/>
</dbReference>
<dbReference type="FunFam" id="2.30.29.70:FF:000001">
    <property type="entry name" value="Proteasomal ubiquitin receptor ADRM1"/>
    <property type="match status" value="1"/>
</dbReference>
<feature type="region of interest" description="Disordered" evidence="6">
    <location>
        <begin position="284"/>
        <end position="308"/>
    </location>
</feature>
<name>A0A4Q9Q4L3_9APHY</name>
<dbReference type="InterPro" id="IPR006773">
    <property type="entry name" value="Rpn13/ADRM1"/>
</dbReference>
<evidence type="ECO:0000256" key="1">
    <source>
        <dbReference type="ARBA" id="ARBA00004123"/>
    </source>
</evidence>
<dbReference type="Pfam" id="PF04683">
    <property type="entry name" value="Rpn13_ADRM1_Pru"/>
    <property type="match status" value="1"/>
</dbReference>
<protein>
    <submittedName>
        <fullName evidence="9">Proteasome complex subunit Rpn13 ubiquitin receptor-domain-containing protein</fullName>
    </submittedName>
</protein>
<dbReference type="PANTHER" id="PTHR12225">
    <property type="entry name" value="ADHESION REGULATING MOLECULE 1 110 KDA CELL MEMBRANE GLYCOPROTEIN"/>
    <property type="match status" value="1"/>
</dbReference>
<evidence type="ECO:0000256" key="4">
    <source>
        <dbReference type="ARBA" id="ARBA00022942"/>
    </source>
</evidence>
<dbReference type="Proteomes" id="UP000292082">
    <property type="component" value="Unassembled WGS sequence"/>
</dbReference>
<evidence type="ECO:0000256" key="2">
    <source>
        <dbReference type="ARBA" id="ARBA00004496"/>
    </source>
</evidence>
<dbReference type="EMBL" id="ML145094">
    <property type="protein sequence ID" value="TBU62277.1"/>
    <property type="molecule type" value="Genomic_DNA"/>
</dbReference>
<dbReference type="AlphaFoldDB" id="A0A4Q9Q4L3"/>
<dbReference type="GO" id="GO:0005737">
    <property type="term" value="C:cytoplasm"/>
    <property type="evidence" value="ECO:0007669"/>
    <property type="project" value="UniProtKB-SubCell"/>
</dbReference>
<dbReference type="GO" id="GO:0070628">
    <property type="term" value="F:proteasome binding"/>
    <property type="evidence" value="ECO:0007669"/>
    <property type="project" value="TreeGrafter"/>
</dbReference>
<keyword evidence="5" id="KW-0539">Nucleus</keyword>
<evidence type="ECO:0000256" key="6">
    <source>
        <dbReference type="SAM" id="MobiDB-lite"/>
    </source>
</evidence>
<comment type="subcellular location">
    <subcellularLocation>
        <location evidence="2">Cytoplasm</location>
    </subcellularLocation>
    <subcellularLocation>
        <location evidence="1">Nucleus</location>
    </subcellularLocation>
</comment>
<dbReference type="GO" id="GO:0061133">
    <property type="term" value="F:endopeptidase activator activity"/>
    <property type="evidence" value="ECO:0007669"/>
    <property type="project" value="TreeGrafter"/>
</dbReference>
<evidence type="ECO:0000313" key="9">
    <source>
        <dbReference type="EMBL" id="TBU62277.1"/>
    </source>
</evidence>
<dbReference type="InterPro" id="IPR044868">
    <property type="entry name" value="Rpn13/ADRM1_Pru"/>
</dbReference>
<feature type="region of interest" description="Disordered" evidence="6">
    <location>
        <begin position="131"/>
        <end position="160"/>
    </location>
</feature>
<feature type="domain" description="DEUBAD" evidence="7">
    <location>
        <begin position="186"/>
        <end position="294"/>
    </location>
</feature>
<dbReference type="PANTHER" id="PTHR12225:SF0">
    <property type="entry name" value="PROTEASOMAL UBIQUITIN RECEPTOR ADRM1"/>
    <property type="match status" value="1"/>
</dbReference>
<evidence type="ECO:0000259" key="8">
    <source>
        <dbReference type="PROSITE" id="PS51917"/>
    </source>
</evidence>
<accession>A0A4Q9Q4L3</accession>
<dbReference type="InterPro" id="IPR038108">
    <property type="entry name" value="RPN13_DEUBAD_sf"/>
</dbReference>
<keyword evidence="4 9" id="KW-0647">Proteasome</keyword>
<keyword evidence="3" id="KW-0963">Cytoplasm</keyword>
<dbReference type="Gene3D" id="1.10.2020.20">
    <property type="match status" value="1"/>
</dbReference>
<evidence type="ECO:0000313" key="10">
    <source>
        <dbReference type="Proteomes" id="UP000292082"/>
    </source>
</evidence>
<dbReference type="PROSITE" id="PS51916">
    <property type="entry name" value="DEUBAD"/>
    <property type="match status" value="1"/>
</dbReference>
<proteinExistence type="predicted"/>
<organism evidence="9 10">
    <name type="scientific">Dichomitus squalens</name>
    <dbReference type="NCBI Taxonomy" id="114155"/>
    <lineage>
        <taxon>Eukaryota</taxon>
        <taxon>Fungi</taxon>
        <taxon>Dikarya</taxon>
        <taxon>Basidiomycota</taxon>
        <taxon>Agaricomycotina</taxon>
        <taxon>Agaricomycetes</taxon>
        <taxon>Polyporales</taxon>
        <taxon>Polyporaceae</taxon>
        <taxon>Dichomitus</taxon>
    </lineage>
</organism>
<dbReference type="PROSITE" id="PS51917">
    <property type="entry name" value="PRU"/>
    <property type="match status" value="1"/>
</dbReference>
<keyword evidence="10" id="KW-1185">Reference proteome</keyword>
<dbReference type="Gene3D" id="2.30.29.70">
    <property type="entry name" value="Proteasomal ubiquitin receptor Rpn13/ADRM1"/>
    <property type="match status" value="1"/>
</dbReference>
<dbReference type="GO" id="GO:0005634">
    <property type="term" value="C:nucleus"/>
    <property type="evidence" value="ECO:0007669"/>
    <property type="project" value="UniProtKB-SubCell"/>
</dbReference>
<dbReference type="InterPro" id="IPR038633">
    <property type="entry name" value="Rpn13/ADRM1_Pru_sf"/>
</dbReference>
<evidence type="ECO:0000256" key="3">
    <source>
        <dbReference type="ARBA" id="ARBA00022490"/>
    </source>
</evidence>
<dbReference type="CDD" id="cd13314">
    <property type="entry name" value="PH_Rpn13"/>
    <property type="match status" value="1"/>
</dbReference>
<evidence type="ECO:0000256" key="5">
    <source>
        <dbReference type="ARBA" id="ARBA00023242"/>
    </source>
</evidence>
<evidence type="ECO:0000259" key="7">
    <source>
        <dbReference type="PROSITE" id="PS51916"/>
    </source>
</evidence>
<dbReference type="STRING" id="114155.A0A4Q9Q4L3"/>
<sequence length="308" mass="33252">MAETRIAFKAGRAFRRGSTNFVDPDPTKGAILLQNGEDGLLHFIWKNRSTDDAEEDLILFPGDATFQKVEQSAWGRTYVLKFSSSNQRHFFWMQDADSRRDEEFVGNVNRLLADPTIVPIWYSEGYNPHNQASGSTSAPAASTSAAAASQPSGTAQATPEELARIHSILSSLGTNNGAGSSLAQSLQPPQLDISLTDVLTPANLRPLFASRPDLVQALFLHLPPDLPTPPTVETLERVVQSPQFRAAVRNLDTALRTGLLGDLVRTLGLPAEAGTGVEPFLRALQDQARREGEGEGSGSGSGDRMETD</sequence>
<reference evidence="9 10" key="1">
    <citation type="submission" date="2019-01" db="EMBL/GenBank/DDBJ databases">
        <title>Draft genome sequences of three monokaryotic isolates of the white-rot basidiomycete fungus Dichomitus squalens.</title>
        <authorList>
            <consortium name="DOE Joint Genome Institute"/>
            <person name="Lopez S.C."/>
            <person name="Andreopoulos B."/>
            <person name="Pangilinan J."/>
            <person name="Lipzen A."/>
            <person name="Riley R."/>
            <person name="Ahrendt S."/>
            <person name="Ng V."/>
            <person name="Barry K."/>
            <person name="Daum C."/>
            <person name="Grigoriev I.V."/>
            <person name="Hilden K.S."/>
            <person name="Makela M.R."/>
            <person name="de Vries R.P."/>
        </authorList>
    </citation>
    <scope>NUCLEOTIDE SEQUENCE [LARGE SCALE GENOMIC DNA]</scope>
    <source>
        <strain evidence="9 10">CBS 464.89</strain>
    </source>
</reference>
<keyword evidence="9" id="KW-0675">Receptor</keyword>
<dbReference type="InterPro" id="IPR044867">
    <property type="entry name" value="DEUBAD_dom"/>
</dbReference>